<dbReference type="RefSeq" id="WP_134106293.1">
    <property type="nucleotide sequence ID" value="NZ_SODP01000002.1"/>
</dbReference>
<dbReference type="Proteomes" id="UP000295146">
    <property type="component" value="Unassembled WGS sequence"/>
</dbReference>
<evidence type="ECO:0000313" key="13">
    <source>
        <dbReference type="Proteomes" id="UP000295146"/>
    </source>
</evidence>
<evidence type="ECO:0000256" key="6">
    <source>
        <dbReference type="ARBA" id="ARBA00022763"/>
    </source>
</evidence>
<dbReference type="PROSITE" id="PS00374">
    <property type="entry name" value="MGMT"/>
    <property type="match status" value="1"/>
</dbReference>
<evidence type="ECO:0000256" key="2">
    <source>
        <dbReference type="ARBA" id="ARBA00008711"/>
    </source>
</evidence>
<protein>
    <recommendedName>
        <fullName evidence="3">methylated-DNA--[protein]-cysteine S-methyltransferase</fullName>
        <ecNumber evidence="3">2.1.1.63</ecNumber>
    </recommendedName>
</protein>
<dbReference type="InterPro" id="IPR001497">
    <property type="entry name" value="MethylDNA_cys_MeTrfase_AS"/>
</dbReference>
<evidence type="ECO:0000256" key="8">
    <source>
        <dbReference type="ARBA" id="ARBA00049348"/>
    </source>
</evidence>
<dbReference type="PANTHER" id="PTHR10815">
    <property type="entry name" value="METHYLATED-DNA--PROTEIN-CYSTEINE METHYLTRANSFERASE"/>
    <property type="match status" value="1"/>
</dbReference>
<comment type="similarity">
    <text evidence="2">Belongs to the MGMT family.</text>
</comment>
<dbReference type="InterPro" id="IPR036631">
    <property type="entry name" value="MGMT_N_sf"/>
</dbReference>
<dbReference type="SUPFAM" id="SSF53155">
    <property type="entry name" value="Methylated DNA-protein cysteine methyltransferase domain"/>
    <property type="match status" value="1"/>
</dbReference>
<dbReference type="GO" id="GO:0003908">
    <property type="term" value="F:methylated-DNA-[protein]-cysteine S-methyltransferase activity"/>
    <property type="evidence" value="ECO:0007669"/>
    <property type="project" value="UniProtKB-EC"/>
</dbReference>
<evidence type="ECO:0000256" key="5">
    <source>
        <dbReference type="ARBA" id="ARBA00022679"/>
    </source>
</evidence>
<name>A0A4R8C5L6_9ACTN</name>
<dbReference type="AlphaFoldDB" id="A0A4R8C5L6"/>
<evidence type="ECO:0000259" key="10">
    <source>
        <dbReference type="Pfam" id="PF01035"/>
    </source>
</evidence>
<feature type="domain" description="Methylguanine DNA methyltransferase ribonuclease-like" evidence="11">
    <location>
        <begin position="32"/>
        <end position="106"/>
    </location>
</feature>
<dbReference type="GO" id="GO:0006281">
    <property type="term" value="P:DNA repair"/>
    <property type="evidence" value="ECO:0007669"/>
    <property type="project" value="UniProtKB-KW"/>
</dbReference>
<feature type="domain" description="Methylated-DNA-[protein]-cysteine S-methyltransferase DNA binding" evidence="10">
    <location>
        <begin position="112"/>
        <end position="191"/>
    </location>
</feature>
<dbReference type="InterPro" id="IPR036217">
    <property type="entry name" value="MethylDNA_cys_MeTrfase_DNAb"/>
</dbReference>
<dbReference type="InterPro" id="IPR036388">
    <property type="entry name" value="WH-like_DNA-bd_sf"/>
</dbReference>
<evidence type="ECO:0000256" key="7">
    <source>
        <dbReference type="ARBA" id="ARBA00023204"/>
    </source>
</evidence>
<dbReference type="SUPFAM" id="SSF46767">
    <property type="entry name" value="Methylated DNA-protein cysteine methyltransferase, C-terminal domain"/>
    <property type="match status" value="1"/>
</dbReference>
<keyword evidence="4" id="KW-0489">Methyltransferase</keyword>
<reference evidence="12 13" key="1">
    <citation type="submission" date="2019-03" db="EMBL/GenBank/DDBJ databases">
        <title>Genomic Encyclopedia of Type Strains, Phase III (KMG-III): the genomes of soil and plant-associated and newly described type strains.</title>
        <authorList>
            <person name="Whitman W."/>
        </authorList>
    </citation>
    <scope>NUCLEOTIDE SEQUENCE [LARGE SCALE GENOMIC DNA]</scope>
    <source>
        <strain evidence="12 13">VKM Ac-2573</strain>
    </source>
</reference>
<gene>
    <name evidence="12" type="ORF">EV653_5279</name>
</gene>
<keyword evidence="7" id="KW-0234">DNA repair</keyword>
<keyword evidence="13" id="KW-1185">Reference proteome</keyword>
<accession>A0A4R8C5L6</accession>
<dbReference type="InterPro" id="IPR014048">
    <property type="entry name" value="MethylDNA_cys_MeTrfase_DNA-bd"/>
</dbReference>
<evidence type="ECO:0000256" key="1">
    <source>
        <dbReference type="ARBA" id="ARBA00001286"/>
    </source>
</evidence>
<evidence type="ECO:0000259" key="11">
    <source>
        <dbReference type="Pfam" id="PF02870"/>
    </source>
</evidence>
<dbReference type="InterPro" id="IPR008332">
    <property type="entry name" value="MethylG_MeTrfase_N"/>
</dbReference>
<dbReference type="GO" id="GO:0032259">
    <property type="term" value="P:methylation"/>
    <property type="evidence" value="ECO:0007669"/>
    <property type="project" value="UniProtKB-KW"/>
</dbReference>
<proteinExistence type="inferred from homology"/>
<sequence>MTDLESRLTRLAMPDPGHTEPKRPVLPDADVAYTLHDTPIGTMLLAITHGRVVASSFGDEETMTNRLARAVSPRVLRQARPLDDVRRQLDEYLAGTRQTFELEVDLALATPFQRLVLTDLPTHTSYGATTTYGTVAADIDKPKAARAVGTALGANPVCVVLPCHRVVGANGALTGYAGGLDAKRFLLNLEAKS</sequence>
<comment type="caution">
    <text evidence="12">The sequence shown here is derived from an EMBL/GenBank/DDBJ whole genome shotgun (WGS) entry which is preliminary data.</text>
</comment>
<dbReference type="PANTHER" id="PTHR10815:SF13">
    <property type="entry name" value="METHYLATED-DNA--PROTEIN-CYSTEINE METHYLTRANSFERASE"/>
    <property type="match status" value="1"/>
</dbReference>
<dbReference type="NCBIfam" id="TIGR00589">
    <property type="entry name" value="ogt"/>
    <property type="match status" value="1"/>
</dbReference>
<evidence type="ECO:0000256" key="3">
    <source>
        <dbReference type="ARBA" id="ARBA00011918"/>
    </source>
</evidence>
<organism evidence="12 13">
    <name type="scientific">Kribbella pratensis</name>
    <dbReference type="NCBI Taxonomy" id="2512112"/>
    <lineage>
        <taxon>Bacteria</taxon>
        <taxon>Bacillati</taxon>
        <taxon>Actinomycetota</taxon>
        <taxon>Actinomycetes</taxon>
        <taxon>Propionibacteriales</taxon>
        <taxon>Kribbellaceae</taxon>
        <taxon>Kribbella</taxon>
    </lineage>
</organism>
<dbReference type="EC" id="2.1.1.63" evidence="3"/>
<dbReference type="CDD" id="cd06445">
    <property type="entry name" value="ATase"/>
    <property type="match status" value="1"/>
</dbReference>
<evidence type="ECO:0000256" key="4">
    <source>
        <dbReference type="ARBA" id="ARBA00022603"/>
    </source>
</evidence>
<comment type="catalytic activity">
    <reaction evidence="8">
        <text>a 6-O-methyl-2'-deoxyguanosine in DNA + L-cysteinyl-[protein] = S-methyl-L-cysteinyl-[protein] + a 2'-deoxyguanosine in DNA</text>
        <dbReference type="Rhea" id="RHEA:24000"/>
        <dbReference type="Rhea" id="RHEA-COMP:10131"/>
        <dbReference type="Rhea" id="RHEA-COMP:10132"/>
        <dbReference type="Rhea" id="RHEA-COMP:11367"/>
        <dbReference type="Rhea" id="RHEA-COMP:11368"/>
        <dbReference type="ChEBI" id="CHEBI:29950"/>
        <dbReference type="ChEBI" id="CHEBI:82612"/>
        <dbReference type="ChEBI" id="CHEBI:85445"/>
        <dbReference type="ChEBI" id="CHEBI:85448"/>
        <dbReference type="EC" id="2.1.1.63"/>
    </reaction>
</comment>
<dbReference type="FunFam" id="1.10.10.10:FF:000214">
    <property type="entry name" value="Methylated-DNA--protein-cysteine methyltransferase"/>
    <property type="match status" value="1"/>
</dbReference>
<comment type="catalytic activity">
    <reaction evidence="1">
        <text>a 4-O-methyl-thymidine in DNA + L-cysteinyl-[protein] = a thymidine in DNA + S-methyl-L-cysteinyl-[protein]</text>
        <dbReference type="Rhea" id="RHEA:53428"/>
        <dbReference type="Rhea" id="RHEA-COMP:10131"/>
        <dbReference type="Rhea" id="RHEA-COMP:10132"/>
        <dbReference type="Rhea" id="RHEA-COMP:13555"/>
        <dbReference type="Rhea" id="RHEA-COMP:13556"/>
        <dbReference type="ChEBI" id="CHEBI:29950"/>
        <dbReference type="ChEBI" id="CHEBI:82612"/>
        <dbReference type="ChEBI" id="CHEBI:137386"/>
        <dbReference type="ChEBI" id="CHEBI:137387"/>
        <dbReference type="EC" id="2.1.1.63"/>
    </reaction>
</comment>
<keyword evidence="6" id="KW-0227">DNA damage</keyword>
<dbReference type="Gene3D" id="1.10.10.10">
    <property type="entry name" value="Winged helix-like DNA-binding domain superfamily/Winged helix DNA-binding domain"/>
    <property type="match status" value="1"/>
</dbReference>
<dbReference type="EMBL" id="SODP01000002">
    <property type="protein sequence ID" value="TDW71199.1"/>
    <property type="molecule type" value="Genomic_DNA"/>
</dbReference>
<evidence type="ECO:0000256" key="9">
    <source>
        <dbReference type="SAM" id="MobiDB-lite"/>
    </source>
</evidence>
<dbReference type="Gene3D" id="3.30.160.70">
    <property type="entry name" value="Methylated DNA-protein cysteine methyltransferase domain"/>
    <property type="match status" value="1"/>
</dbReference>
<dbReference type="Pfam" id="PF02870">
    <property type="entry name" value="Methyltransf_1N"/>
    <property type="match status" value="1"/>
</dbReference>
<feature type="region of interest" description="Disordered" evidence="9">
    <location>
        <begin position="1"/>
        <end position="25"/>
    </location>
</feature>
<evidence type="ECO:0000313" key="12">
    <source>
        <dbReference type="EMBL" id="TDW71199.1"/>
    </source>
</evidence>
<dbReference type="Pfam" id="PF01035">
    <property type="entry name" value="DNA_binding_1"/>
    <property type="match status" value="1"/>
</dbReference>
<dbReference type="OrthoDB" id="9802228at2"/>
<keyword evidence="5" id="KW-0808">Transferase</keyword>